<reference evidence="2 3" key="2">
    <citation type="submission" date="2024-07" db="EMBL/GenBank/DDBJ databases">
        <authorList>
            <person name="Akdeniz Z."/>
        </authorList>
    </citation>
    <scope>NUCLEOTIDE SEQUENCE [LARGE SCALE GENOMIC DNA]</scope>
</reference>
<gene>
    <name evidence="2" type="ORF">HINF_LOCUS10309</name>
    <name evidence="1" type="ORF">HINF_LOCUS64872</name>
</gene>
<reference evidence="1" key="1">
    <citation type="submission" date="2023-06" db="EMBL/GenBank/DDBJ databases">
        <authorList>
            <person name="Kurt Z."/>
        </authorList>
    </citation>
    <scope>NUCLEOTIDE SEQUENCE</scope>
</reference>
<proteinExistence type="predicted"/>
<evidence type="ECO:0000313" key="2">
    <source>
        <dbReference type="EMBL" id="CAL5988306.1"/>
    </source>
</evidence>
<evidence type="ECO:0000313" key="1">
    <source>
        <dbReference type="EMBL" id="CAI9977227.1"/>
    </source>
</evidence>
<keyword evidence="3" id="KW-1185">Reference proteome</keyword>
<name>A0AA86RIK2_9EUKA</name>
<protein>
    <submittedName>
        <fullName evidence="2">Hypothetical_protein</fullName>
    </submittedName>
</protein>
<comment type="caution">
    <text evidence="1">The sequence shown here is derived from an EMBL/GenBank/DDBJ whole genome shotgun (WGS) entry which is preliminary data.</text>
</comment>
<evidence type="ECO:0000313" key="3">
    <source>
        <dbReference type="Proteomes" id="UP001642409"/>
    </source>
</evidence>
<organism evidence="1">
    <name type="scientific">Hexamita inflata</name>
    <dbReference type="NCBI Taxonomy" id="28002"/>
    <lineage>
        <taxon>Eukaryota</taxon>
        <taxon>Metamonada</taxon>
        <taxon>Diplomonadida</taxon>
        <taxon>Hexamitidae</taxon>
        <taxon>Hexamitinae</taxon>
        <taxon>Hexamita</taxon>
    </lineage>
</organism>
<dbReference type="AlphaFoldDB" id="A0AA86RIK2"/>
<dbReference type="Proteomes" id="UP001642409">
    <property type="component" value="Unassembled WGS sequence"/>
</dbReference>
<accession>A0AA86RIK2</accession>
<dbReference type="EMBL" id="CATOUU010001177">
    <property type="protein sequence ID" value="CAI9977227.1"/>
    <property type="molecule type" value="Genomic_DNA"/>
</dbReference>
<sequence>MHSHIFGAIQVQQQLYGIFKISMKEYSEIQKMRANGQYTEKLTPITSLPNFTYEKITLEPDEAPDTKIQDDVQFNKIPSQNNQLTQTLLLSRNISSQVSQSVQQQSQNDLNVQNIASLANIVNINHISQNITHQCQNNIQNAIQKNNIIQNNSQTVSTQNNHIKIQNDLHSIPQSSLNQNNYENNLNQNNIQQKIQINEIINDQEINISQKNQNQTNEMAFDTVFRSELQFYFKNDLKNKSKKEIAQIYRRKINAQNYFKFWAEIKKQILDAEELFKGYF</sequence>
<dbReference type="EMBL" id="CAXDID020000022">
    <property type="protein sequence ID" value="CAL5988306.1"/>
    <property type="molecule type" value="Genomic_DNA"/>
</dbReference>